<proteinExistence type="predicted"/>
<reference evidence="1 2" key="1">
    <citation type="journal article" date="2022" name="Int. J. Syst. Evol. Microbiol.">
        <title>Noviherbaspirillum aridicola sp. nov., isolated from an arid soil in Pakistan.</title>
        <authorList>
            <person name="Khan I.U."/>
            <person name="Saqib M."/>
            <person name="Amin A."/>
            <person name="Hussain F."/>
            <person name="Li L."/>
            <person name="Liu Y.H."/>
            <person name="Fang B.Z."/>
            <person name="Ahmed I."/>
            <person name="Li W.J."/>
        </authorList>
    </citation>
    <scope>NUCLEOTIDE SEQUENCE [LARGE SCALE GENOMIC DNA]</scope>
    <source>
        <strain evidence="1 2">NCCP-691</strain>
    </source>
</reference>
<evidence type="ECO:0000313" key="1">
    <source>
        <dbReference type="EMBL" id="GIZ53907.1"/>
    </source>
</evidence>
<keyword evidence="2" id="KW-1185">Reference proteome</keyword>
<name>A0ABQ4Q9L3_9BURK</name>
<dbReference type="EMBL" id="BPMK01000022">
    <property type="protein sequence ID" value="GIZ53907.1"/>
    <property type="molecule type" value="Genomic_DNA"/>
</dbReference>
<sequence>MHHLPKEPRASLYRGFNDTQPAPHLQELRQRIEWLKHARDSLRAQHLMFGPDVSASDIADILDTELSRLLLRLQDWT</sequence>
<accession>A0ABQ4Q9L3</accession>
<dbReference type="Proteomes" id="UP000887222">
    <property type="component" value="Unassembled WGS sequence"/>
</dbReference>
<evidence type="ECO:0000313" key="2">
    <source>
        <dbReference type="Proteomes" id="UP000887222"/>
    </source>
</evidence>
<protein>
    <submittedName>
        <fullName evidence="1">Uncharacterized protein</fullName>
    </submittedName>
</protein>
<organism evidence="1 2">
    <name type="scientific">Noviherbaspirillum aridicola</name>
    <dbReference type="NCBI Taxonomy" id="2849687"/>
    <lineage>
        <taxon>Bacteria</taxon>
        <taxon>Pseudomonadati</taxon>
        <taxon>Pseudomonadota</taxon>
        <taxon>Betaproteobacteria</taxon>
        <taxon>Burkholderiales</taxon>
        <taxon>Oxalobacteraceae</taxon>
        <taxon>Noviherbaspirillum</taxon>
    </lineage>
</organism>
<comment type="caution">
    <text evidence="1">The sequence shown here is derived from an EMBL/GenBank/DDBJ whole genome shotgun (WGS) entry which is preliminary data.</text>
</comment>
<gene>
    <name evidence="1" type="ORF">NCCP691_39210</name>
</gene>